<dbReference type="AlphaFoldDB" id="A0AAJ0HKR3"/>
<gene>
    <name evidence="2" type="ORF">B0T25DRAFT_603228</name>
</gene>
<reference evidence="2" key="2">
    <citation type="submission" date="2023-06" db="EMBL/GenBank/DDBJ databases">
        <authorList>
            <consortium name="Lawrence Berkeley National Laboratory"/>
            <person name="Haridas S."/>
            <person name="Hensen N."/>
            <person name="Bonometti L."/>
            <person name="Westerberg I."/>
            <person name="Brannstrom I.O."/>
            <person name="Guillou S."/>
            <person name="Cros-Aarteil S."/>
            <person name="Calhoun S."/>
            <person name="Kuo A."/>
            <person name="Mondo S."/>
            <person name="Pangilinan J."/>
            <person name="Riley R."/>
            <person name="Labutti K."/>
            <person name="Andreopoulos B."/>
            <person name="Lipzen A."/>
            <person name="Chen C."/>
            <person name="Yanf M."/>
            <person name="Daum C."/>
            <person name="Ng V."/>
            <person name="Clum A."/>
            <person name="Steindorff A."/>
            <person name="Ohm R."/>
            <person name="Martin F."/>
            <person name="Silar P."/>
            <person name="Natvig D."/>
            <person name="Lalanne C."/>
            <person name="Gautier V."/>
            <person name="Ament-Velasquez S.L."/>
            <person name="Kruys A."/>
            <person name="Hutchinson M.I."/>
            <person name="Powell A.J."/>
            <person name="Barry K."/>
            <person name="Miller A.N."/>
            <person name="Grigoriev I.V."/>
            <person name="Debuchy R."/>
            <person name="Gladieux P."/>
            <person name="Thoren M.H."/>
            <person name="Johannesson H."/>
        </authorList>
    </citation>
    <scope>NUCLEOTIDE SEQUENCE</scope>
    <source>
        <strain evidence="2">CBS 955.72</strain>
    </source>
</reference>
<comment type="caution">
    <text evidence="2">The sequence shown here is derived from an EMBL/GenBank/DDBJ whole genome shotgun (WGS) entry which is preliminary data.</text>
</comment>
<evidence type="ECO:0000256" key="1">
    <source>
        <dbReference type="SAM" id="MobiDB-lite"/>
    </source>
</evidence>
<feature type="compositionally biased region" description="Basic and acidic residues" evidence="1">
    <location>
        <begin position="17"/>
        <end position="26"/>
    </location>
</feature>
<keyword evidence="3" id="KW-1185">Reference proteome</keyword>
<protein>
    <submittedName>
        <fullName evidence="2">Uncharacterized protein</fullName>
    </submittedName>
</protein>
<accession>A0AAJ0HKR3</accession>
<dbReference type="EMBL" id="JAUIQD010000003">
    <property type="protein sequence ID" value="KAK3356700.1"/>
    <property type="molecule type" value="Genomic_DNA"/>
</dbReference>
<feature type="region of interest" description="Disordered" evidence="1">
    <location>
        <begin position="1"/>
        <end position="35"/>
    </location>
</feature>
<evidence type="ECO:0000313" key="3">
    <source>
        <dbReference type="Proteomes" id="UP001275084"/>
    </source>
</evidence>
<proteinExistence type="predicted"/>
<dbReference type="Proteomes" id="UP001275084">
    <property type="component" value="Unassembled WGS sequence"/>
</dbReference>
<organism evidence="2 3">
    <name type="scientific">Lasiosphaeria hispida</name>
    <dbReference type="NCBI Taxonomy" id="260671"/>
    <lineage>
        <taxon>Eukaryota</taxon>
        <taxon>Fungi</taxon>
        <taxon>Dikarya</taxon>
        <taxon>Ascomycota</taxon>
        <taxon>Pezizomycotina</taxon>
        <taxon>Sordariomycetes</taxon>
        <taxon>Sordariomycetidae</taxon>
        <taxon>Sordariales</taxon>
        <taxon>Lasiosphaeriaceae</taxon>
        <taxon>Lasiosphaeria</taxon>
    </lineage>
</organism>
<evidence type="ECO:0000313" key="2">
    <source>
        <dbReference type="EMBL" id="KAK3356700.1"/>
    </source>
</evidence>
<reference evidence="2" key="1">
    <citation type="journal article" date="2023" name="Mol. Phylogenet. Evol.">
        <title>Genome-scale phylogeny and comparative genomics of the fungal order Sordariales.</title>
        <authorList>
            <person name="Hensen N."/>
            <person name="Bonometti L."/>
            <person name="Westerberg I."/>
            <person name="Brannstrom I.O."/>
            <person name="Guillou S."/>
            <person name="Cros-Aarteil S."/>
            <person name="Calhoun S."/>
            <person name="Haridas S."/>
            <person name="Kuo A."/>
            <person name="Mondo S."/>
            <person name="Pangilinan J."/>
            <person name="Riley R."/>
            <person name="LaButti K."/>
            <person name="Andreopoulos B."/>
            <person name="Lipzen A."/>
            <person name="Chen C."/>
            <person name="Yan M."/>
            <person name="Daum C."/>
            <person name="Ng V."/>
            <person name="Clum A."/>
            <person name="Steindorff A."/>
            <person name="Ohm R.A."/>
            <person name="Martin F."/>
            <person name="Silar P."/>
            <person name="Natvig D.O."/>
            <person name="Lalanne C."/>
            <person name="Gautier V."/>
            <person name="Ament-Velasquez S.L."/>
            <person name="Kruys A."/>
            <person name="Hutchinson M.I."/>
            <person name="Powell A.J."/>
            <person name="Barry K."/>
            <person name="Miller A.N."/>
            <person name="Grigoriev I.V."/>
            <person name="Debuchy R."/>
            <person name="Gladieux P."/>
            <person name="Hiltunen Thoren M."/>
            <person name="Johannesson H."/>
        </authorList>
    </citation>
    <scope>NUCLEOTIDE SEQUENCE</scope>
    <source>
        <strain evidence="2">CBS 955.72</strain>
    </source>
</reference>
<name>A0AAJ0HKR3_9PEZI</name>
<sequence>MFNPDDTPDADLTTAGDKGERERKEGLISAARHVLSRRTPNKEEMWAEITKDLVVREAIEERVFNQKHREDVQQLVQLSNQIRQALKDRHLENEYAREYPSLNSTNRARNFAGGVTG</sequence>